<proteinExistence type="inferred from homology"/>
<evidence type="ECO:0008006" key="12">
    <source>
        <dbReference type="Google" id="ProtNLM"/>
    </source>
</evidence>
<dbReference type="PANTHER" id="PTHR12471:SF7">
    <property type="entry name" value="V-TYPE PROTON ATPASE SUBUNIT S1"/>
    <property type="match status" value="1"/>
</dbReference>
<comment type="similarity">
    <text evidence="2">Belongs to the vacuolar ATPase subunit S1 family.</text>
</comment>
<sequence length="430" mass="49118">MAGQFFGVVIFVLFRLISSEFVPILIVGSDSKHVPEKPNYPLHKLSTNEFEMEFMDKMVGNGPLIIFLQDTLSLEDFNTFGDAYSTENKKNSSFSNLKNLLEEKPFLLLSAVEKPENGFKKIEENWNVLKLNIDSNLSSNFDITSKTLIFVELPKTETANNRLDNLKRNDEIIGKILAELESMTNEFVMLFTARHSSWSSDEGERVRISRHILEVEPTEEGFVLYDRDRDNSTMMYIRNATFKVLKDENKTVDTDVQLKISDFSVSTTSDNKTTLFKLTITPKEPALTELVLNFEFVKLRGNWVLNSLNSTVTSDKINGDFEMQTRDVWAPGGMSYNCKQAGLFQNKMQKQHAFAIKFDNLQVESFMKKLTFGYPYDCVGFFTIPILTSIFVTIILILVLAFGIQQIFNINTMDRFDDPKGKTITVPSVD</sequence>
<feature type="domain" description="V-type proton ATPase subunit S1/VOA1 transmembrane" evidence="9">
    <location>
        <begin position="380"/>
        <end position="418"/>
    </location>
</feature>
<dbReference type="eggNOG" id="KOG3868">
    <property type="taxonomic scope" value="Eukaryota"/>
</dbReference>
<dbReference type="HOGENOM" id="CLU_039408_1_0_1"/>
<dbReference type="AlphaFoldDB" id="T1IUV9"/>
<organism evidence="10 11">
    <name type="scientific">Strigamia maritima</name>
    <name type="common">European centipede</name>
    <name type="synonym">Geophilus maritimus</name>
    <dbReference type="NCBI Taxonomy" id="126957"/>
    <lineage>
        <taxon>Eukaryota</taxon>
        <taxon>Metazoa</taxon>
        <taxon>Ecdysozoa</taxon>
        <taxon>Arthropoda</taxon>
        <taxon>Myriapoda</taxon>
        <taxon>Chilopoda</taxon>
        <taxon>Pleurostigmophora</taxon>
        <taxon>Geophilomorpha</taxon>
        <taxon>Linotaeniidae</taxon>
        <taxon>Strigamia</taxon>
    </lineage>
</organism>
<feature type="transmembrane region" description="Helical" evidence="6">
    <location>
        <begin position="379"/>
        <end position="404"/>
    </location>
</feature>
<keyword evidence="11" id="KW-1185">Reference proteome</keyword>
<evidence type="ECO:0000256" key="6">
    <source>
        <dbReference type="SAM" id="Phobius"/>
    </source>
</evidence>
<dbReference type="PANTHER" id="PTHR12471">
    <property type="entry name" value="VACUOLAR ATP SYNTHASE SUBUNIT S1"/>
    <property type="match status" value="1"/>
</dbReference>
<protein>
    <recommendedName>
        <fullName evidence="12">Vacuolar ATP synthase subunit S1</fullName>
    </recommendedName>
</protein>
<feature type="signal peptide" evidence="7">
    <location>
        <begin position="1"/>
        <end position="19"/>
    </location>
</feature>
<evidence type="ECO:0000256" key="1">
    <source>
        <dbReference type="ARBA" id="ARBA00004167"/>
    </source>
</evidence>
<name>T1IUV9_STRMM</name>
<dbReference type="Pfam" id="PF20520">
    <property type="entry name" value="Ac45-VOA1_TM"/>
    <property type="match status" value="1"/>
</dbReference>
<dbReference type="InterPro" id="IPR046756">
    <property type="entry name" value="VAS1/VOA1_TM"/>
</dbReference>
<dbReference type="Proteomes" id="UP000014500">
    <property type="component" value="Unassembled WGS sequence"/>
</dbReference>
<dbReference type="GO" id="GO:0033176">
    <property type="term" value="C:proton-transporting V-type ATPase complex"/>
    <property type="evidence" value="ECO:0007669"/>
    <property type="project" value="TreeGrafter"/>
</dbReference>
<keyword evidence="7" id="KW-0732">Signal</keyword>
<reference evidence="10" key="2">
    <citation type="submission" date="2015-02" db="UniProtKB">
        <authorList>
            <consortium name="EnsemblMetazoa"/>
        </authorList>
    </citation>
    <scope>IDENTIFICATION</scope>
</reference>
<evidence type="ECO:0000259" key="8">
    <source>
        <dbReference type="Pfam" id="PF05827"/>
    </source>
</evidence>
<evidence type="ECO:0000313" key="11">
    <source>
        <dbReference type="Proteomes" id="UP000014500"/>
    </source>
</evidence>
<evidence type="ECO:0000256" key="4">
    <source>
        <dbReference type="ARBA" id="ARBA00022989"/>
    </source>
</evidence>
<evidence type="ECO:0000256" key="5">
    <source>
        <dbReference type="ARBA" id="ARBA00023136"/>
    </source>
</evidence>
<dbReference type="GO" id="GO:0030641">
    <property type="term" value="P:regulation of cellular pH"/>
    <property type="evidence" value="ECO:0007669"/>
    <property type="project" value="TreeGrafter"/>
</dbReference>
<keyword evidence="3 6" id="KW-0812">Transmembrane</keyword>
<keyword evidence="4 6" id="KW-1133">Transmembrane helix</keyword>
<evidence type="ECO:0000256" key="3">
    <source>
        <dbReference type="ARBA" id="ARBA00022692"/>
    </source>
</evidence>
<keyword evidence="5 6" id="KW-0472">Membrane</keyword>
<evidence type="ECO:0000313" key="10">
    <source>
        <dbReference type="EnsemblMetazoa" id="SMAR004942-PA"/>
    </source>
</evidence>
<dbReference type="GO" id="GO:0001671">
    <property type="term" value="F:ATPase activator activity"/>
    <property type="evidence" value="ECO:0007669"/>
    <property type="project" value="TreeGrafter"/>
</dbReference>
<evidence type="ECO:0000259" key="9">
    <source>
        <dbReference type="Pfam" id="PF20520"/>
    </source>
</evidence>
<evidence type="ECO:0000256" key="2">
    <source>
        <dbReference type="ARBA" id="ARBA00009037"/>
    </source>
</evidence>
<dbReference type="InterPro" id="IPR008388">
    <property type="entry name" value="Ac45_acc_su"/>
</dbReference>
<dbReference type="EnsemblMetazoa" id="SMAR004942-RA">
    <property type="protein sequence ID" value="SMAR004942-PA"/>
    <property type="gene ID" value="SMAR004942"/>
</dbReference>
<feature type="domain" description="V-type proton ATPase subunit S1 luminal" evidence="8">
    <location>
        <begin position="231"/>
        <end position="366"/>
    </location>
</feature>
<evidence type="ECO:0000256" key="7">
    <source>
        <dbReference type="SAM" id="SignalP"/>
    </source>
</evidence>
<accession>T1IUV9</accession>
<reference evidence="11" key="1">
    <citation type="submission" date="2011-05" db="EMBL/GenBank/DDBJ databases">
        <authorList>
            <person name="Richards S.R."/>
            <person name="Qu J."/>
            <person name="Jiang H."/>
            <person name="Jhangiani S.N."/>
            <person name="Agravi P."/>
            <person name="Goodspeed R."/>
            <person name="Gross S."/>
            <person name="Mandapat C."/>
            <person name="Jackson L."/>
            <person name="Mathew T."/>
            <person name="Pu L."/>
            <person name="Thornton R."/>
            <person name="Saada N."/>
            <person name="Wilczek-Boney K.B."/>
            <person name="Lee S."/>
            <person name="Kovar C."/>
            <person name="Wu Y."/>
            <person name="Scherer S.E."/>
            <person name="Worley K.C."/>
            <person name="Muzny D.M."/>
            <person name="Gibbs R."/>
        </authorList>
    </citation>
    <scope>NUCLEOTIDE SEQUENCE</scope>
    <source>
        <strain evidence="11">Brora</strain>
    </source>
</reference>
<dbReference type="STRING" id="126957.T1IUV9"/>
<dbReference type="PhylomeDB" id="T1IUV9"/>
<comment type="subcellular location">
    <subcellularLocation>
        <location evidence="1">Membrane</location>
        <topology evidence="1">Single-pass membrane protein</topology>
    </subcellularLocation>
</comment>
<dbReference type="OMA" id="QHANITL"/>
<dbReference type="EMBL" id="JH431566">
    <property type="status" value="NOT_ANNOTATED_CDS"/>
    <property type="molecule type" value="Genomic_DNA"/>
</dbReference>
<dbReference type="InterPro" id="IPR046755">
    <property type="entry name" value="VAS1_LD"/>
</dbReference>
<feature type="chain" id="PRO_5004589961" description="Vacuolar ATP synthase subunit S1" evidence="7">
    <location>
        <begin position="20"/>
        <end position="430"/>
    </location>
</feature>
<dbReference type="Pfam" id="PF05827">
    <property type="entry name" value="VAS1_LD"/>
    <property type="match status" value="1"/>
</dbReference>